<gene>
    <name evidence="6" type="ORF">F0L74_25630</name>
</gene>
<sequence>MVLMLSFAPCLAQRNIGYVDPTIGNVAPLLNPNRPVVHLPNQMVRVFPNRKDHLDDQITDFPLLAQNVITPQMVFSVAPVDTAFKGRLTFDYDHEITHPWYYSTQLTAPQVQVAYTAGAKTGIYRFRFPKGQVKHLLLSHYYPKGEYTFVGPNAIAGTEYVNDANHKQKGIAYMYGVFSGRPQTGIITTDKHWTGYTVLGIPPKITEENGKKAWITYPESDTAGTVEFRYAISFISRLQAKKNLEAELQGVTFETLENKGKAAWAKALGQIDVEGGTEAQRRSFYTSLYRCYVRMVDITEQGQYFSGYDKQVHTDTRHFYTDDYAWGNYLAMHPLRCILDPQLEGDMLESFVHMYEQSGLMPEYPKLYGDRPGMFGFHSAVIFLDAYRKGVRNFDVHKALEGMRKSEDEYTLLPGRKDRKGALDRFYDANGYYPALHPGEAETDSLTALRPGQKRSSVAITLANAYDSWALSNLAAELGDTATSHRYAARAYNYKNLWQPAAGMFMPKDAKGEWIAIDPRIDGGHAGLDYYNENNGWTYLWNVQQDLPGLRTLIGGKDQMEQRLDQLFHEGLDRSKVDFWHNFPDETGMIGQFSMGNQPTFFIPYLFNYTNAPWKTQKWTRFILDTWFKDDIFGVPGDEDAGSMSAVVVFSAMGFYPVTPGLPEYTITSPVFDKVSIHLPNGKQFTLIAHNNSKLHKYIQRATLNGKVLARPRFSHEELMNGGTLVLEMGEWPGKIWGAE</sequence>
<evidence type="ECO:0000313" key="6">
    <source>
        <dbReference type="EMBL" id="KAA2240945.1"/>
    </source>
</evidence>
<dbReference type="SUPFAM" id="SSF48208">
    <property type="entry name" value="Six-hairpin glycosidases"/>
    <property type="match status" value="1"/>
</dbReference>
<protein>
    <submittedName>
        <fullName evidence="6">Glycoside hydrolase family 92 protein</fullName>
    </submittedName>
</protein>
<accession>A0A5B2VPJ4</accession>
<dbReference type="Gene3D" id="2.70.98.10">
    <property type="match status" value="1"/>
</dbReference>
<dbReference type="EMBL" id="VUOC01000004">
    <property type="protein sequence ID" value="KAA2240945.1"/>
    <property type="molecule type" value="Genomic_DNA"/>
</dbReference>
<dbReference type="Gene3D" id="1.20.1050.60">
    <property type="entry name" value="alpha-1,2-mannosidase"/>
    <property type="match status" value="1"/>
</dbReference>
<dbReference type="PANTHER" id="PTHR12143:SF43">
    <property type="entry name" value="PUTATIVE-RELATED"/>
    <property type="match status" value="1"/>
</dbReference>
<dbReference type="GO" id="GO:0005975">
    <property type="term" value="P:carbohydrate metabolic process"/>
    <property type="evidence" value="ECO:0007669"/>
    <property type="project" value="InterPro"/>
</dbReference>
<dbReference type="PANTHER" id="PTHR12143">
    <property type="entry name" value="PEPTIDE N-GLYCANASE PNGASE -RELATED"/>
    <property type="match status" value="1"/>
</dbReference>
<evidence type="ECO:0000256" key="1">
    <source>
        <dbReference type="ARBA" id="ARBA00001913"/>
    </source>
</evidence>
<name>A0A5B2VPJ4_9BACT</name>
<dbReference type="InterPro" id="IPR005887">
    <property type="entry name" value="GH92_a_mannosidase_put"/>
</dbReference>
<keyword evidence="6" id="KW-0378">Hydrolase</keyword>
<proteinExistence type="predicted"/>
<dbReference type="NCBIfam" id="TIGR01180">
    <property type="entry name" value="aman2_put"/>
    <property type="match status" value="1"/>
</dbReference>
<comment type="cofactor">
    <cofactor evidence="1">
        <name>Ca(2+)</name>
        <dbReference type="ChEBI" id="CHEBI:29108"/>
    </cofactor>
</comment>
<comment type="subunit">
    <text evidence="2">Monomer.</text>
</comment>
<dbReference type="InterPro" id="IPR050883">
    <property type="entry name" value="PNGase"/>
</dbReference>
<evidence type="ECO:0000256" key="2">
    <source>
        <dbReference type="ARBA" id="ARBA00011245"/>
    </source>
</evidence>
<dbReference type="InterPro" id="IPR012939">
    <property type="entry name" value="Glyco_hydro_92"/>
</dbReference>
<keyword evidence="7" id="KW-1185">Reference proteome</keyword>
<reference evidence="6 7" key="2">
    <citation type="submission" date="2019-09" db="EMBL/GenBank/DDBJ databases">
        <authorList>
            <person name="Jin C."/>
        </authorList>
    </citation>
    <scope>NUCLEOTIDE SEQUENCE [LARGE SCALE GENOMIC DNA]</scope>
    <source>
        <strain evidence="6 7">BN140078</strain>
    </source>
</reference>
<dbReference type="Pfam" id="PF07971">
    <property type="entry name" value="Glyco_hydro_92"/>
    <property type="match status" value="1"/>
</dbReference>
<dbReference type="Proteomes" id="UP000324611">
    <property type="component" value="Unassembled WGS sequence"/>
</dbReference>
<evidence type="ECO:0000256" key="3">
    <source>
        <dbReference type="ARBA" id="ARBA00022837"/>
    </source>
</evidence>
<feature type="domain" description="Glycosyl hydrolase family 92" evidence="4">
    <location>
        <begin position="239"/>
        <end position="731"/>
    </location>
</feature>
<dbReference type="Gene3D" id="3.30.2080.10">
    <property type="entry name" value="GH92 mannosidase domain"/>
    <property type="match status" value="1"/>
</dbReference>
<feature type="domain" description="Glycosyl hydrolase family 92 N-terminal" evidence="5">
    <location>
        <begin position="18"/>
        <end position="233"/>
    </location>
</feature>
<dbReference type="GO" id="GO:0000224">
    <property type="term" value="F:peptide-N4-(N-acetyl-beta-glucosaminyl)asparagine amidase activity"/>
    <property type="evidence" value="ECO:0007669"/>
    <property type="project" value="TreeGrafter"/>
</dbReference>
<reference evidence="6 7" key="1">
    <citation type="submission" date="2019-09" db="EMBL/GenBank/DDBJ databases">
        <title>Chitinophaga ginsengihumi sp. nov., isolated from soil of ginseng rhizosphere.</title>
        <authorList>
            <person name="Lee J."/>
        </authorList>
    </citation>
    <scope>NUCLEOTIDE SEQUENCE [LARGE SCALE GENOMIC DNA]</scope>
    <source>
        <strain evidence="6 7">BN140078</strain>
    </source>
</reference>
<organism evidence="6 7">
    <name type="scientific">Chitinophaga agrisoli</name>
    <dbReference type="NCBI Taxonomy" id="2607653"/>
    <lineage>
        <taxon>Bacteria</taxon>
        <taxon>Pseudomonadati</taxon>
        <taxon>Bacteroidota</taxon>
        <taxon>Chitinophagia</taxon>
        <taxon>Chitinophagales</taxon>
        <taxon>Chitinophagaceae</taxon>
        <taxon>Chitinophaga</taxon>
    </lineage>
</organism>
<dbReference type="Gene3D" id="1.20.1610.10">
    <property type="entry name" value="alpha-1,2-mannosidases domains"/>
    <property type="match status" value="1"/>
</dbReference>
<keyword evidence="3" id="KW-0106">Calcium</keyword>
<dbReference type="AlphaFoldDB" id="A0A5B2VPJ4"/>
<comment type="caution">
    <text evidence="6">The sequence shown here is derived from an EMBL/GenBank/DDBJ whole genome shotgun (WGS) entry which is preliminary data.</text>
</comment>
<dbReference type="InterPro" id="IPR014718">
    <property type="entry name" value="GH-type_carb-bd"/>
</dbReference>
<dbReference type="FunFam" id="3.30.2080.10:FF:000001">
    <property type="entry name" value="Alpha-1,2-mannosidase subfamily"/>
    <property type="match status" value="1"/>
</dbReference>
<evidence type="ECO:0000259" key="5">
    <source>
        <dbReference type="Pfam" id="PF17678"/>
    </source>
</evidence>
<evidence type="ECO:0000313" key="7">
    <source>
        <dbReference type="Proteomes" id="UP000324611"/>
    </source>
</evidence>
<dbReference type="GO" id="GO:0030246">
    <property type="term" value="F:carbohydrate binding"/>
    <property type="evidence" value="ECO:0007669"/>
    <property type="project" value="InterPro"/>
</dbReference>
<dbReference type="Pfam" id="PF17678">
    <property type="entry name" value="Glyco_hydro_92N"/>
    <property type="match status" value="1"/>
</dbReference>
<evidence type="ECO:0000259" key="4">
    <source>
        <dbReference type="Pfam" id="PF07971"/>
    </source>
</evidence>
<dbReference type="InterPro" id="IPR008928">
    <property type="entry name" value="6-hairpin_glycosidase_sf"/>
</dbReference>
<dbReference type="InterPro" id="IPR041371">
    <property type="entry name" value="GH92_N"/>
</dbReference>
<dbReference type="GO" id="GO:0006516">
    <property type="term" value="P:glycoprotein catabolic process"/>
    <property type="evidence" value="ECO:0007669"/>
    <property type="project" value="TreeGrafter"/>
</dbReference>
<dbReference type="GO" id="GO:0005829">
    <property type="term" value="C:cytosol"/>
    <property type="evidence" value="ECO:0007669"/>
    <property type="project" value="TreeGrafter"/>
</dbReference>